<evidence type="ECO:0000313" key="1">
    <source>
        <dbReference type="EMBL" id="KKM69290.1"/>
    </source>
</evidence>
<name>A0A0F9LY80_9ZZZZ</name>
<reference evidence="1" key="1">
    <citation type="journal article" date="2015" name="Nature">
        <title>Complex archaea that bridge the gap between prokaryotes and eukaryotes.</title>
        <authorList>
            <person name="Spang A."/>
            <person name="Saw J.H."/>
            <person name="Jorgensen S.L."/>
            <person name="Zaremba-Niedzwiedzka K."/>
            <person name="Martijn J."/>
            <person name="Lind A.E."/>
            <person name="van Eijk R."/>
            <person name="Schleper C."/>
            <person name="Guy L."/>
            <person name="Ettema T.J."/>
        </authorList>
    </citation>
    <scope>NUCLEOTIDE SEQUENCE</scope>
</reference>
<comment type="caution">
    <text evidence="1">The sequence shown here is derived from an EMBL/GenBank/DDBJ whole genome shotgun (WGS) entry which is preliminary data.</text>
</comment>
<accession>A0A0F9LY80</accession>
<gene>
    <name evidence="1" type="ORF">LCGC14_1452330</name>
</gene>
<evidence type="ECO:0008006" key="2">
    <source>
        <dbReference type="Google" id="ProtNLM"/>
    </source>
</evidence>
<proteinExistence type="predicted"/>
<protein>
    <recommendedName>
        <fullName evidence="2">TnsA endonuclease N-terminal domain-containing protein</fullName>
    </recommendedName>
</protein>
<sequence>MGLDPRVLSIRSQPMTFDLLSGRAYPSVAALQDAQKLYGFRCVKYTPDFEADLGGSKVLVEVKHRGLIKQNPKVLEYPSILARYGYRLILLDDHILEDTYVRNLRLLNNARSVRPLPRAAIVDIIATCGNAASYGDLLSAGVDEGDLLTALALGHLTFDIRFARLNYDTVISADGDTAAHLKELPLVSIRH</sequence>
<dbReference type="EMBL" id="LAZR01010015">
    <property type="protein sequence ID" value="KKM69290.1"/>
    <property type="molecule type" value="Genomic_DNA"/>
</dbReference>
<organism evidence="1">
    <name type="scientific">marine sediment metagenome</name>
    <dbReference type="NCBI Taxonomy" id="412755"/>
    <lineage>
        <taxon>unclassified sequences</taxon>
        <taxon>metagenomes</taxon>
        <taxon>ecological metagenomes</taxon>
    </lineage>
</organism>
<dbReference type="AlphaFoldDB" id="A0A0F9LY80"/>